<evidence type="ECO:0000256" key="2">
    <source>
        <dbReference type="SAM" id="Phobius"/>
    </source>
</evidence>
<dbReference type="EMBL" id="LDSE01000004">
    <property type="protein sequence ID" value="KTS69501.1"/>
    <property type="molecule type" value="Genomic_DNA"/>
</dbReference>
<evidence type="ECO:0000313" key="4">
    <source>
        <dbReference type="Proteomes" id="UP000071979"/>
    </source>
</evidence>
<dbReference type="RefSeq" id="WP_058776415.1">
    <property type="nucleotide sequence ID" value="NZ_LDSD01000005.1"/>
</dbReference>
<organism evidence="3 4">
    <name type="scientific">Pantoea dispersa</name>
    <dbReference type="NCBI Taxonomy" id="59814"/>
    <lineage>
        <taxon>Bacteria</taxon>
        <taxon>Pseudomonadati</taxon>
        <taxon>Pseudomonadota</taxon>
        <taxon>Gammaproteobacteria</taxon>
        <taxon>Enterobacterales</taxon>
        <taxon>Erwiniaceae</taxon>
        <taxon>Pantoea</taxon>
    </lineage>
</organism>
<feature type="region of interest" description="Disordered" evidence="1">
    <location>
        <begin position="205"/>
        <end position="229"/>
    </location>
</feature>
<sequence length="229" mass="25272">MAGQQKKYVFRELVQDRTDALQLISYAIYKSHKDERAIHFRATVGEENVDIELQKWHDSIVDDPQWLDNYRNRADLLVKAIETQAVQDAMPTITQAHQVDINSLKGAHKIEVDGLKDRALVAEKKARDEWAEATNIWALNQTKPGWWKRNSLAFLKVVGGSVISVLGGAIATACLVGGLAMVSPTLSATANSIAKGLVDKLLPNEDPSGLGIKSFTNEESPNVETKKPD</sequence>
<reference evidence="3 4" key="1">
    <citation type="journal article" date="2016" name="Front. Microbiol.">
        <title>Genomic Resource of Rice Seed Associated Bacteria.</title>
        <authorList>
            <person name="Midha S."/>
            <person name="Bansal K."/>
            <person name="Sharma S."/>
            <person name="Kumar N."/>
            <person name="Patil P.P."/>
            <person name="Chaudhry V."/>
            <person name="Patil P.B."/>
        </authorList>
    </citation>
    <scope>NUCLEOTIDE SEQUENCE [LARGE SCALE GENOMIC DNA]</scope>
    <source>
        <strain evidence="3 4">SA3</strain>
    </source>
</reference>
<comment type="caution">
    <text evidence="3">The sequence shown here is derived from an EMBL/GenBank/DDBJ whole genome shotgun (WGS) entry which is preliminary data.</text>
</comment>
<proteinExistence type="predicted"/>
<feature type="transmembrane region" description="Helical" evidence="2">
    <location>
        <begin position="153"/>
        <end position="182"/>
    </location>
</feature>
<evidence type="ECO:0000313" key="3">
    <source>
        <dbReference type="EMBL" id="KTS69501.1"/>
    </source>
</evidence>
<dbReference type="AlphaFoldDB" id="A0A8E1S252"/>
<accession>A0A8E1S252</accession>
<gene>
    <name evidence="3" type="ORF">SA3R_02430</name>
</gene>
<protein>
    <submittedName>
        <fullName evidence="3">Uncharacterized protein</fullName>
    </submittedName>
</protein>
<keyword evidence="2" id="KW-0472">Membrane</keyword>
<dbReference type="Proteomes" id="UP000071979">
    <property type="component" value="Unassembled WGS sequence"/>
</dbReference>
<feature type="compositionally biased region" description="Polar residues" evidence="1">
    <location>
        <begin position="214"/>
        <end position="223"/>
    </location>
</feature>
<keyword evidence="2" id="KW-0812">Transmembrane</keyword>
<name>A0A8E1S252_9GAMM</name>
<keyword evidence="2" id="KW-1133">Transmembrane helix</keyword>
<evidence type="ECO:0000256" key="1">
    <source>
        <dbReference type="SAM" id="MobiDB-lite"/>
    </source>
</evidence>